<organism evidence="4 5">
    <name type="scientific">Lentinula lateritia</name>
    <dbReference type="NCBI Taxonomy" id="40482"/>
    <lineage>
        <taxon>Eukaryota</taxon>
        <taxon>Fungi</taxon>
        <taxon>Dikarya</taxon>
        <taxon>Basidiomycota</taxon>
        <taxon>Agaricomycotina</taxon>
        <taxon>Agaricomycetes</taxon>
        <taxon>Agaricomycetidae</taxon>
        <taxon>Agaricales</taxon>
        <taxon>Marasmiineae</taxon>
        <taxon>Omphalotaceae</taxon>
        <taxon>Lentinula</taxon>
    </lineage>
</organism>
<feature type="compositionally biased region" description="Low complexity" evidence="2">
    <location>
        <begin position="134"/>
        <end position="145"/>
    </location>
</feature>
<feature type="domain" description="C2H2-type" evidence="3">
    <location>
        <begin position="412"/>
        <end position="443"/>
    </location>
</feature>
<dbReference type="InterPro" id="IPR039327">
    <property type="entry name" value="CON7-like"/>
</dbReference>
<evidence type="ECO:0000256" key="2">
    <source>
        <dbReference type="SAM" id="MobiDB-lite"/>
    </source>
</evidence>
<keyword evidence="1" id="KW-0479">Metal-binding</keyword>
<name>A0ABQ8VCQ0_9AGAR</name>
<sequence length="690" mass="75486">MFPSSEPVASNLYPLQCEPAACKPFVHRSGSESFYEDIAQLVSSSISPANSPDTVDDDLSSSPGLSPTHTSPNYYYVDRVEPSFGSPSSPTEMYDTDPPSAYPASSSNIYQQPLPTPQNTYSFTPVNDIRESDAPASYPSDSPSPGDVQSSADFSHSYPESHPQHPHISSYQTDSDPRYNPATLSRDSYLETSSASNISSSGLLDQRRMSEPAILAIPNNYSTNSSTADTSSRYSYPMSYNNSSRSSYAPSLQRGSSIGSLRDLRLHHQHLHYSSPRSHNGWKTEDDSHHMAHSTHGNEGLDSPLSPFQPSFTGGQVGGSPTMTQGLQYSSIAEDHCSASPTDTSTPASLGASRLPSQASIAAGDAPGEDVDADGNRSPMDPNSKTYSFVALPGNTVKKRPRRRYDEIERLYQCSWPDCNKAYGTLNHLNAHVTMQKHGSKRSPNEFKELRKQWRKAKKESEAATLGGVSRRPSHFLGPQHDLNDPHSSRYPPSHHRYGYATSMSLPGLSLHSRYNMGSDDLGFNAAERDERSALPFGARPRYDTSPVSQWNPHVSSSTRSSIPVPYLSSSLPSQSSMQHFHPGHGHGHSHNHSLHQLNFDTPSSYHSSPIEPSDRPLTIPSPPQMHSGRLPPDSMLLTPLPGYEHRETLPPLQVGSDMTYDPEAYYEGESGRRSGSVHASMGRGSGDDY</sequence>
<dbReference type="InterPro" id="IPR013087">
    <property type="entry name" value="Znf_C2H2_type"/>
</dbReference>
<feature type="region of interest" description="Disordered" evidence="2">
    <location>
        <begin position="45"/>
        <end position="204"/>
    </location>
</feature>
<evidence type="ECO:0000259" key="3">
    <source>
        <dbReference type="PROSITE" id="PS50157"/>
    </source>
</evidence>
<gene>
    <name evidence="4" type="ORF">C8R41DRAFT_444102</name>
</gene>
<dbReference type="EMBL" id="JANVFT010000052">
    <property type="protein sequence ID" value="KAJ4484585.1"/>
    <property type="molecule type" value="Genomic_DNA"/>
</dbReference>
<feature type="compositionally biased region" description="Polar residues" evidence="2">
    <location>
        <begin position="103"/>
        <end position="125"/>
    </location>
</feature>
<feature type="compositionally biased region" description="Polar residues" evidence="2">
    <location>
        <begin position="546"/>
        <end position="560"/>
    </location>
</feature>
<dbReference type="PROSITE" id="PS50157">
    <property type="entry name" value="ZINC_FINGER_C2H2_2"/>
    <property type="match status" value="1"/>
</dbReference>
<dbReference type="Gene3D" id="3.30.160.60">
    <property type="entry name" value="Classic Zinc Finger"/>
    <property type="match status" value="1"/>
</dbReference>
<evidence type="ECO:0000313" key="4">
    <source>
        <dbReference type="EMBL" id="KAJ4484585.1"/>
    </source>
</evidence>
<evidence type="ECO:0000256" key="1">
    <source>
        <dbReference type="PROSITE-ProRule" id="PRU00042"/>
    </source>
</evidence>
<feature type="compositionally biased region" description="Polar residues" evidence="2">
    <location>
        <begin position="306"/>
        <end position="325"/>
    </location>
</feature>
<dbReference type="PANTHER" id="PTHR36167">
    <property type="entry name" value="C2H2 FINGER DOMAIN TRANSCRIPTION FACTOR (EUROFUNG)-RELATED"/>
    <property type="match status" value="1"/>
</dbReference>
<keyword evidence="5" id="KW-1185">Reference proteome</keyword>
<feature type="region of interest" description="Disordered" evidence="2">
    <location>
        <begin position="273"/>
        <end position="325"/>
    </location>
</feature>
<feature type="compositionally biased region" description="Low complexity" evidence="2">
    <location>
        <begin position="561"/>
        <end position="581"/>
    </location>
</feature>
<keyword evidence="1" id="KW-0862">Zinc</keyword>
<dbReference type="PANTHER" id="PTHR36167:SF3">
    <property type="entry name" value="C2H2 FINGER DOMAIN TRANSCRIPTION FACTOR (EUROFUNG)-RELATED"/>
    <property type="match status" value="1"/>
</dbReference>
<comment type="caution">
    <text evidence="4">The sequence shown here is derived from an EMBL/GenBank/DDBJ whole genome shotgun (WGS) entry which is preliminary data.</text>
</comment>
<protein>
    <recommendedName>
        <fullName evidence="3">C2H2-type domain-containing protein</fullName>
    </recommendedName>
</protein>
<accession>A0ABQ8VCQ0</accession>
<feature type="region of interest" description="Disordered" evidence="2">
    <location>
        <begin position="335"/>
        <end position="354"/>
    </location>
</feature>
<evidence type="ECO:0000313" key="5">
    <source>
        <dbReference type="Proteomes" id="UP001150217"/>
    </source>
</evidence>
<proteinExistence type="predicted"/>
<feature type="region of interest" description="Disordered" evidence="2">
    <location>
        <begin position="455"/>
        <end position="496"/>
    </location>
</feature>
<feature type="region of interest" description="Disordered" evidence="2">
    <location>
        <begin position="537"/>
        <end position="690"/>
    </location>
</feature>
<feature type="region of interest" description="Disordered" evidence="2">
    <location>
        <begin position="359"/>
        <end position="386"/>
    </location>
</feature>
<reference evidence="4" key="1">
    <citation type="submission" date="2022-08" db="EMBL/GenBank/DDBJ databases">
        <title>A Global Phylogenomic Analysis of the Shiitake Genus Lentinula.</title>
        <authorList>
            <consortium name="DOE Joint Genome Institute"/>
            <person name="Sierra-Patev S."/>
            <person name="Min B."/>
            <person name="Naranjo-Ortiz M."/>
            <person name="Looney B."/>
            <person name="Konkel Z."/>
            <person name="Slot J.C."/>
            <person name="Sakamoto Y."/>
            <person name="Steenwyk J.L."/>
            <person name="Rokas A."/>
            <person name="Carro J."/>
            <person name="Camarero S."/>
            <person name="Ferreira P."/>
            <person name="Molpeceres G."/>
            <person name="Ruiz-Duenas F.J."/>
            <person name="Serrano A."/>
            <person name="Henrissat B."/>
            <person name="Drula E."/>
            <person name="Hughes K.W."/>
            <person name="Mata J.L."/>
            <person name="Ishikawa N.K."/>
            <person name="Vargas-Isla R."/>
            <person name="Ushijima S."/>
            <person name="Smith C.A."/>
            <person name="Ahrendt S."/>
            <person name="Andreopoulos W."/>
            <person name="He G."/>
            <person name="Labutti K."/>
            <person name="Lipzen A."/>
            <person name="Ng V."/>
            <person name="Riley R."/>
            <person name="Sandor L."/>
            <person name="Barry K."/>
            <person name="Martinez A.T."/>
            <person name="Xiao Y."/>
            <person name="Gibbons J.G."/>
            <person name="Terashima K."/>
            <person name="Grigoriev I.V."/>
            <person name="Hibbett D.S."/>
        </authorList>
    </citation>
    <scope>NUCLEOTIDE SEQUENCE</scope>
    <source>
        <strain evidence="4">RHP3577 ss4</strain>
    </source>
</reference>
<dbReference type="PROSITE" id="PS00028">
    <property type="entry name" value="ZINC_FINGER_C2H2_1"/>
    <property type="match status" value="1"/>
</dbReference>
<feature type="compositionally biased region" description="Polar residues" evidence="2">
    <location>
        <begin position="182"/>
        <end position="192"/>
    </location>
</feature>
<feature type="compositionally biased region" description="Basic residues" evidence="2">
    <location>
        <begin position="582"/>
        <end position="594"/>
    </location>
</feature>
<keyword evidence="1" id="KW-0863">Zinc-finger</keyword>
<feature type="compositionally biased region" description="Low complexity" evidence="2">
    <location>
        <begin position="338"/>
        <end position="349"/>
    </location>
</feature>
<dbReference type="Proteomes" id="UP001150217">
    <property type="component" value="Unassembled WGS sequence"/>
</dbReference>